<organism evidence="2 3">
    <name type="scientific">Romanomermis culicivorax</name>
    <name type="common">Nematode worm</name>
    <dbReference type="NCBI Taxonomy" id="13658"/>
    <lineage>
        <taxon>Eukaryota</taxon>
        <taxon>Metazoa</taxon>
        <taxon>Ecdysozoa</taxon>
        <taxon>Nematoda</taxon>
        <taxon>Enoplea</taxon>
        <taxon>Dorylaimia</taxon>
        <taxon>Mermithida</taxon>
        <taxon>Mermithoidea</taxon>
        <taxon>Mermithidae</taxon>
        <taxon>Romanomermis</taxon>
    </lineage>
</organism>
<sequence>MTRKASFSSPIQKQHHVHIHSDKDYVPSNANDMPTTAPVNPTEDDNRPDASNVDQGRPGTSCGTCCRKSNPNCHKRKSIKADRNHRKAYRSHLNKSYKAKKPKEMLNHKHNEKSGYRCSKVKEENPQQFFESFWGNGENSK</sequence>
<dbReference type="AlphaFoldDB" id="A0A915KWK5"/>
<protein>
    <submittedName>
        <fullName evidence="3">Uncharacterized protein</fullName>
    </submittedName>
</protein>
<feature type="compositionally biased region" description="Basic and acidic residues" evidence="1">
    <location>
        <begin position="102"/>
        <end position="117"/>
    </location>
</feature>
<dbReference type="Proteomes" id="UP000887565">
    <property type="component" value="Unplaced"/>
</dbReference>
<name>A0A915KWK5_ROMCU</name>
<evidence type="ECO:0000313" key="3">
    <source>
        <dbReference type="WBParaSite" id="nRc.2.0.1.t43186-RA"/>
    </source>
</evidence>
<feature type="compositionally biased region" description="Polar residues" evidence="1">
    <location>
        <begin position="1"/>
        <end position="12"/>
    </location>
</feature>
<dbReference type="WBParaSite" id="nRc.2.0.1.t43186-RA">
    <property type="protein sequence ID" value="nRc.2.0.1.t43186-RA"/>
    <property type="gene ID" value="nRc.2.0.1.g43186"/>
</dbReference>
<evidence type="ECO:0000256" key="1">
    <source>
        <dbReference type="SAM" id="MobiDB-lite"/>
    </source>
</evidence>
<feature type="region of interest" description="Disordered" evidence="1">
    <location>
        <begin position="1"/>
        <end position="117"/>
    </location>
</feature>
<reference evidence="3" key="1">
    <citation type="submission" date="2022-11" db="UniProtKB">
        <authorList>
            <consortium name="WormBaseParasite"/>
        </authorList>
    </citation>
    <scope>IDENTIFICATION</scope>
</reference>
<proteinExistence type="predicted"/>
<keyword evidence="2" id="KW-1185">Reference proteome</keyword>
<evidence type="ECO:0000313" key="2">
    <source>
        <dbReference type="Proteomes" id="UP000887565"/>
    </source>
</evidence>
<feature type="compositionally biased region" description="Basic residues" evidence="1">
    <location>
        <begin position="73"/>
        <end position="101"/>
    </location>
</feature>
<feature type="compositionally biased region" description="Polar residues" evidence="1">
    <location>
        <begin position="28"/>
        <end position="39"/>
    </location>
</feature>
<accession>A0A915KWK5</accession>